<organism evidence="3">
    <name type="scientific">Variovorax paradoxus</name>
    <dbReference type="NCBI Taxonomy" id="34073"/>
    <lineage>
        <taxon>Bacteria</taxon>
        <taxon>Pseudomonadati</taxon>
        <taxon>Pseudomonadota</taxon>
        <taxon>Betaproteobacteria</taxon>
        <taxon>Burkholderiales</taxon>
        <taxon>Comamonadaceae</taxon>
        <taxon>Variovorax</taxon>
    </lineage>
</organism>
<dbReference type="PROSITE" id="PS50405">
    <property type="entry name" value="GST_CTER"/>
    <property type="match status" value="1"/>
</dbReference>
<evidence type="ECO:0000259" key="2">
    <source>
        <dbReference type="PROSITE" id="PS50405"/>
    </source>
</evidence>
<dbReference type="RefSeq" id="WP_339091390.1">
    <property type="nucleotide sequence ID" value="NZ_LR743507.1"/>
</dbReference>
<dbReference type="PROSITE" id="PS50404">
    <property type="entry name" value="GST_NTER"/>
    <property type="match status" value="1"/>
</dbReference>
<dbReference type="InterPro" id="IPR036249">
    <property type="entry name" value="Thioredoxin-like_sf"/>
</dbReference>
<gene>
    <name evidence="3" type="ORF">VVAX_03824</name>
</gene>
<accession>A0A679J2Q9</accession>
<dbReference type="Pfam" id="PF00043">
    <property type="entry name" value="GST_C"/>
    <property type="match status" value="1"/>
</dbReference>
<dbReference type="AlphaFoldDB" id="A0A679J2Q9"/>
<dbReference type="Gene3D" id="3.40.30.10">
    <property type="entry name" value="Glutaredoxin"/>
    <property type="match status" value="1"/>
</dbReference>
<dbReference type="SFLD" id="SFLDG00358">
    <property type="entry name" value="Main_(cytGST)"/>
    <property type="match status" value="1"/>
</dbReference>
<feature type="domain" description="GST C-terminal" evidence="2">
    <location>
        <begin position="87"/>
        <end position="210"/>
    </location>
</feature>
<dbReference type="InterPro" id="IPR040079">
    <property type="entry name" value="Glutathione_S-Trfase"/>
</dbReference>
<dbReference type="PANTHER" id="PTHR44051:SF8">
    <property type="entry name" value="GLUTATHIONE S-TRANSFERASE GSTA"/>
    <property type="match status" value="1"/>
</dbReference>
<dbReference type="SUPFAM" id="SSF52833">
    <property type="entry name" value="Thioredoxin-like"/>
    <property type="match status" value="1"/>
</dbReference>
<dbReference type="InterPro" id="IPR010987">
    <property type="entry name" value="Glutathione-S-Trfase_C-like"/>
</dbReference>
<reference evidence="3" key="1">
    <citation type="submission" date="2019-12" db="EMBL/GenBank/DDBJ databases">
        <authorList>
            <person name="Cremers G."/>
        </authorList>
    </citation>
    <scope>NUCLEOTIDE SEQUENCE</scope>
    <source>
        <strain evidence="3">Vvax</strain>
    </source>
</reference>
<dbReference type="InterPro" id="IPR004045">
    <property type="entry name" value="Glutathione_S-Trfase_N"/>
</dbReference>
<evidence type="ECO:0000259" key="1">
    <source>
        <dbReference type="PROSITE" id="PS50404"/>
    </source>
</evidence>
<evidence type="ECO:0008006" key="4">
    <source>
        <dbReference type="Google" id="ProtNLM"/>
    </source>
</evidence>
<dbReference type="EMBL" id="LR743507">
    <property type="protein sequence ID" value="CAA2106609.1"/>
    <property type="molecule type" value="Genomic_DNA"/>
</dbReference>
<protein>
    <recommendedName>
        <fullName evidence="4">Glutathione S-transferase</fullName>
    </recommendedName>
</protein>
<dbReference type="Gene3D" id="1.20.1050.10">
    <property type="match status" value="1"/>
</dbReference>
<dbReference type="PANTHER" id="PTHR44051">
    <property type="entry name" value="GLUTATHIONE S-TRANSFERASE-RELATED"/>
    <property type="match status" value="1"/>
</dbReference>
<proteinExistence type="predicted"/>
<feature type="domain" description="GST N-terminal" evidence="1">
    <location>
        <begin position="1"/>
        <end position="82"/>
    </location>
</feature>
<name>A0A679J2Q9_VARPD</name>
<dbReference type="InterPro" id="IPR036282">
    <property type="entry name" value="Glutathione-S-Trfase_C_sf"/>
</dbReference>
<dbReference type="SUPFAM" id="SSF47616">
    <property type="entry name" value="GST C-terminal domain-like"/>
    <property type="match status" value="1"/>
</dbReference>
<dbReference type="Pfam" id="PF13409">
    <property type="entry name" value="GST_N_2"/>
    <property type="match status" value="1"/>
</dbReference>
<dbReference type="InterPro" id="IPR004046">
    <property type="entry name" value="GST_C"/>
</dbReference>
<sequence length="210" mass="23403">MNILYDCATAPSPRRARILLAEKGIAHETVQVDLVRGEQLGNAYREINPQCTVPALRTEEDGLLTDNAAIAAWAEARHPEPPLMGITPREKAEVASWNWRIEFEGLLAIAETLRNGSPAMADRALPGPVNYAQIPELAQRGRARVEQFFETLNEQLAGREFIVTDRFSIADITAVVAVDFARVVRVKPGEQHPELLRWRAAMAQRPSMSR</sequence>
<evidence type="ECO:0000313" key="3">
    <source>
        <dbReference type="EMBL" id="CAA2106609.1"/>
    </source>
</evidence>
<dbReference type="SFLD" id="SFLDS00019">
    <property type="entry name" value="Glutathione_Transferase_(cytos"/>
    <property type="match status" value="1"/>
</dbReference>